<dbReference type="Proteomes" id="UP000231632">
    <property type="component" value="Unassembled WGS sequence"/>
</dbReference>
<dbReference type="PANTHER" id="PTHR34406">
    <property type="entry name" value="PROTEIN YCEI"/>
    <property type="match status" value="1"/>
</dbReference>
<sequence length="188" mass="20039">MKKLCMLLFMILPATAWAADWSLDGANSDINVVSVKKGTVAEVHHFTRLSGSVSDRKATVKVALASVESGIGIRNERMKSMLFDVASFATATISADISHVDTGSLKTGEAVTAIVPFTLDLHGFKKELKANVTIVSLQDGLLVTSRSPVIVKAADFGLTDGIEALRAIAKLPSISQSVPVSFQLNFKH</sequence>
<feature type="signal peptide" evidence="1">
    <location>
        <begin position="1"/>
        <end position="18"/>
    </location>
</feature>
<dbReference type="EMBL" id="BDFD01000029">
    <property type="protein sequence ID" value="GAV21373.1"/>
    <property type="molecule type" value="Genomic_DNA"/>
</dbReference>
<feature type="domain" description="Lipid/polyisoprenoid-binding YceI-like" evidence="2">
    <location>
        <begin position="20"/>
        <end position="187"/>
    </location>
</feature>
<name>A0A1L8CR43_9PROT</name>
<feature type="chain" id="PRO_5013199681" evidence="1">
    <location>
        <begin position="19"/>
        <end position="188"/>
    </location>
</feature>
<evidence type="ECO:0000256" key="1">
    <source>
        <dbReference type="SAM" id="SignalP"/>
    </source>
</evidence>
<dbReference type="InterPro" id="IPR036761">
    <property type="entry name" value="TTHA0802/YceI-like_sf"/>
</dbReference>
<dbReference type="STRING" id="1921010.MMIC_P2357"/>
<gene>
    <name evidence="3" type="ORF">MMIC_P2357</name>
</gene>
<evidence type="ECO:0000313" key="3">
    <source>
        <dbReference type="EMBL" id="GAV21373.1"/>
    </source>
</evidence>
<dbReference type="SMART" id="SM00867">
    <property type="entry name" value="YceI"/>
    <property type="match status" value="1"/>
</dbReference>
<dbReference type="PANTHER" id="PTHR34406:SF1">
    <property type="entry name" value="PROTEIN YCEI"/>
    <property type="match status" value="1"/>
</dbReference>
<accession>A0A1L8CR43</accession>
<evidence type="ECO:0000313" key="4">
    <source>
        <dbReference type="Proteomes" id="UP000231632"/>
    </source>
</evidence>
<keyword evidence="4" id="KW-1185">Reference proteome</keyword>
<dbReference type="Gene3D" id="2.40.128.110">
    <property type="entry name" value="Lipid/polyisoprenoid-binding, YceI-like"/>
    <property type="match status" value="1"/>
</dbReference>
<organism evidence="3 4">
    <name type="scientific">Mariprofundus micogutta</name>
    <dbReference type="NCBI Taxonomy" id="1921010"/>
    <lineage>
        <taxon>Bacteria</taxon>
        <taxon>Pseudomonadati</taxon>
        <taxon>Pseudomonadota</taxon>
        <taxon>Candidatius Mariprofundia</taxon>
        <taxon>Mariprofundales</taxon>
        <taxon>Mariprofundaceae</taxon>
        <taxon>Mariprofundus</taxon>
    </lineage>
</organism>
<protein>
    <submittedName>
        <fullName evidence="3">YceI-like domain protein</fullName>
    </submittedName>
</protein>
<dbReference type="Pfam" id="PF04264">
    <property type="entry name" value="YceI"/>
    <property type="match status" value="1"/>
</dbReference>
<dbReference type="PIRSF" id="PIRSF029811">
    <property type="entry name" value="UCP029811"/>
    <property type="match status" value="1"/>
</dbReference>
<dbReference type="RefSeq" id="WP_072660672.1">
    <property type="nucleotide sequence ID" value="NZ_BDFD01000029.1"/>
</dbReference>
<evidence type="ECO:0000259" key="2">
    <source>
        <dbReference type="SMART" id="SM00867"/>
    </source>
</evidence>
<dbReference type="InterPro" id="IPR007372">
    <property type="entry name" value="Lipid/polyisoprenoid-bd_YceI"/>
</dbReference>
<dbReference type="AlphaFoldDB" id="A0A1L8CR43"/>
<dbReference type="OrthoDB" id="9793816at2"/>
<dbReference type="InterPro" id="IPR027016">
    <property type="entry name" value="UCP029811"/>
</dbReference>
<comment type="caution">
    <text evidence="3">The sequence shown here is derived from an EMBL/GenBank/DDBJ whole genome shotgun (WGS) entry which is preliminary data.</text>
</comment>
<proteinExistence type="predicted"/>
<dbReference type="SUPFAM" id="SSF101874">
    <property type="entry name" value="YceI-like"/>
    <property type="match status" value="1"/>
</dbReference>
<reference evidence="3 4" key="1">
    <citation type="journal article" date="2017" name="Arch. Microbiol.">
        <title>Mariprofundus micogutta sp. nov., a novel iron-oxidizing zetaproteobacterium isolated from a deep-sea hydrothermal field at the Bayonnaise knoll of the Izu-Ogasawara arc, and a description of Mariprofundales ord. nov. and Zetaproteobacteria classis nov.</title>
        <authorList>
            <person name="Makita H."/>
            <person name="Tanaka E."/>
            <person name="Mitsunobu S."/>
            <person name="Miyazaki M."/>
            <person name="Nunoura T."/>
            <person name="Uematsu K."/>
            <person name="Takaki Y."/>
            <person name="Nishi S."/>
            <person name="Shimamura S."/>
            <person name="Takai K."/>
        </authorList>
    </citation>
    <scope>NUCLEOTIDE SEQUENCE [LARGE SCALE GENOMIC DNA]</scope>
    <source>
        <strain evidence="3 4">ET2</strain>
    </source>
</reference>
<keyword evidence="1" id="KW-0732">Signal</keyword>